<evidence type="ECO:0000256" key="1">
    <source>
        <dbReference type="ARBA" id="ARBA00022801"/>
    </source>
</evidence>
<dbReference type="RefSeq" id="WP_377573492.1">
    <property type="nucleotide sequence ID" value="NZ_JBHTKA010000001.1"/>
</dbReference>
<protein>
    <submittedName>
        <fullName evidence="2">Acyl-CoA thioesterase</fullName>
        <ecNumber evidence="2">3.1.2.-</ecNumber>
    </submittedName>
</protein>
<dbReference type="Pfam" id="PF13279">
    <property type="entry name" value="4HBT_2"/>
    <property type="match status" value="1"/>
</dbReference>
<dbReference type="Gene3D" id="3.10.129.10">
    <property type="entry name" value="Hotdog Thioesterase"/>
    <property type="match status" value="1"/>
</dbReference>
<dbReference type="InterPro" id="IPR050563">
    <property type="entry name" value="4-hydroxybenzoyl-CoA_TE"/>
</dbReference>
<dbReference type="EMBL" id="JBHTKA010000001">
    <property type="protein sequence ID" value="MFD0997838.1"/>
    <property type="molecule type" value="Genomic_DNA"/>
</dbReference>
<keyword evidence="1 2" id="KW-0378">Hydrolase</keyword>
<dbReference type="SUPFAM" id="SSF54637">
    <property type="entry name" value="Thioesterase/thiol ester dehydrase-isomerase"/>
    <property type="match status" value="1"/>
</dbReference>
<dbReference type="Proteomes" id="UP001597112">
    <property type="component" value="Unassembled WGS sequence"/>
</dbReference>
<keyword evidence="3" id="KW-1185">Reference proteome</keyword>
<comment type="caution">
    <text evidence="2">The sequence shown here is derived from an EMBL/GenBank/DDBJ whole genome shotgun (WGS) entry which is preliminary data.</text>
</comment>
<dbReference type="PANTHER" id="PTHR31793">
    <property type="entry name" value="4-HYDROXYBENZOYL-COA THIOESTERASE FAMILY MEMBER"/>
    <property type="match status" value="1"/>
</dbReference>
<accession>A0ABW3JWB2</accession>
<dbReference type="EC" id="3.1.2.-" evidence="2"/>
<name>A0ABW3JWB2_9BACT</name>
<organism evidence="2 3">
    <name type="scientific">Ohtaekwangia kribbensis</name>
    <dbReference type="NCBI Taxonomy" id="688913"/>
    <lineage>
        <taxon>Bacteria</taxon>
        <taxon>Pseudomonadati</taxon>
        <taxon>Bacteroidota</taxon>
        <taxon>Cytophagia</taxon>
        <taxon>Cytophagales</taxon>
        <taxon>Fulvivirgaceae</taxon>
        <taxon>Ohtaekwangia</taxon>
    </lineage>
</organism>
<reference evidence="3" key="1">
    <citation type="journal article" date="2019" name="Int. J. Syst. Evol. Microbiol.">
        <title>The Global Catalogue of Microorganisms (GCM) 10K type strain sequencing project: providing services to taxonomists for standard genome sequencing and annotation.</title>
        <authorList>
            <consortium name="The Broad Institute Genomics Platform"/>
            <consortium name="The Broad Institute Genome Sequencing Center for Infectious Disease"/>
            <person name="Wu L."/>
            <person name="Ma J."/>
        </authorList>
    </citation>
    <scope>NUCLEOTIDE SEQUENCE [LARGE SCALE GENOMIC DNA]</scope>
    <source>
        <strain evidence="3">CCUG 58938</strain>
    </source>
</reference>
<dbReference type="InterPro" id="IPR029069">
    <property type="entry name" value="HotDog_dom_sf"/>
</dbReference>
<gene>
    <name evidence="2" type="ORF">ACFQ21_00920</name>
</gene>
<dbReference type="PANTHER" id="PTHR31793:SF37">
    <property type="entry name" value="ACYL-COA THIOESTER HYDROLASE YBGC"/>
    <property type="match status" value="1"/>
</dbReference>
<dbReference type="CDD" id="cd00586">
    <property type="entry name" value="4HBT"/>
    <property type="match status" value="1"/>
</dbReference>
<proteinExistence type="predicted"/>
<evidence type="ECO:0000313" key="3">
    <source>
        <dbReference type="Proteomes" id="UP001597112"/>
    </source>
</evidence>
<sequence>MATPFEHRITVSAEDIDELGHVNNVVYVRYIQEVAAAHWDTIASAELKAKFLWVVLRHEIDYRTPAFRHDEIIGTTWVGESHGAKFERFVKLVRASDQKVLAESKTMWCMLDAKTMRPARITEDIVNIL</sequence>
<dbReference type="GO" id="GO:0016787">
    <property type="term" value="F:hydrolase activity"/>
    <property type="evidence" value="ECO:0007669"/>
    <property type="project" value="UniProtKB-KW"/>
</dbReference>
<evidence type="ECO:0000313" key="2">
    <source>
        <dbReference type="EMBL" id="MFD0997838.1"/>
    </source>
</evidence>